<protein>
    <recommendedName>
        <fullName evidence="7">GCS light chain</fullName>
    </recommendedName>
    <alternativeName>
        <fullName evidence="5">Gamma-ECS regulatory subunit</fullName>
    </alternativeName>
    <alternativeName>
        <fullName evidence="8">Gamma-glutamylcysteine synthetase regulatory subunit</fullName>
    </alternativeName>
    <alternativeName>
        <fullName evidence="6">Glutamate--cysteine ligase modifier subunit</fullName>
    </alternativeName>
</protein>
<dbReference type="PANTHER" id="PTHR13295:SF4">
    <property type="entry name" value="GLUTAMATE--CYSTEINE LIGASE REGULATORY SUBUNIT"/>
    <property type="match status" value="1"/>
</dbReference>
<dbReference type="AlphaFoldDB" id="A0A9N9MCG0"/>
<dbReference type="GO" id="GO:0017109">
    <property type="term" value="C:glutamate-cysteine ligase complex"/>
    <property type="evidence" value="ECO:0007669"/>
    <property type="project" value="TreeGrafter"/>
</dbReference>
<comment type="subunit">
    <text evidence="3">Heterodimer of a catalytic heavy chain and a regulatory light chain.</text>
</comment>
<evidence type="ECO:0000256" key="3">
    <source>
        <dbReference type="ARBA" id="ARBA00011532"/>
    </source>
</evidence>
<evidence type="ECO:0000256" key="4">
    <source>
        <dbReference type="ARBA" id="ARBA00022684"/>
    </source>
</evidence>
<evidence type="ECO:0000256" key="5">
    <source>
        <dbReference type="ARBA" id="ARBA00030406"/>
    </source>
</evidence>
<dbReference type="Proteomes" id="UP001152799">
    <property type="component" value="Chromosome 1"/>
</dbReference>
<dbReference type="PANTHER" id="PTHR13295">
    <property type="entry name" value="GLUTAMATE CYSTEINE LIGASE REGULATORY SUBUNIT"/>
    <property type="match status" value="1"/>
</dbReference>
<sequence>MSISTEGLDIKGKVIFSTGNIMSMSDITKKPSQNSTEELVEAIKFTLKNQKTKSNEFITDHLQMGSKGEEIQLKMQEIGFDDLKIGLKVFLINDNPALLEEALSQALQKQLNVPKVFDVIISFKNHSLDEAANQEPNLLDKSEFDNLNQIKPIWKCLETYVSKKIVGELGIADIEESTFKELYEWATIKPSIVQINLETCCVVPPGLQSFCKEKEVKLYTHNDSSVILPDKLVEEMFGNTLELQWAVRFTIHIKCRGVLTTKGYCICMDTKAK</sequence>
<gene>
    <name evidence="9" type="ORF">CEUTPL_LOCUS995</name>
</gene>
<dbReference type="GO" id="GO:0035226">
    <property type="term" value="F:glutamate-cysteine ligase catalytic subunit binding"/>
    <property type="evidence" value="ECO:0007669"/>
    <property type="project" value="InterPro"/>
</dbReference>
<evidence type="ECO:0000256" key="1">
    <source>
        <dbReference type="ARBA" id="ARBA00005006"/>
    </source>
</evidence>
<evidence type="ECO:0000313" key="9">
    <source>
        <dbReference type="EMBL" id="CAG9760259.1"/>
    </source>
</evidence>
<dbReference type="Gene3D" id="3.20.20.100">
    <property type="entry name" value="NADP-dependent oxidoreductase domain"/>
    <property type="match status" value="1"/>
</dbReference>
<dbReference type="GO" id="GO:0006750">
    <property type="term" value="P:glutathione biosynthetic process"/>
    <property type="evidence" value="ECO:0007669"/>
    <property type="project" value="UniProtKB-KW"/>
</dbReference>
<reference evidence="9" key="1">
    <citation type="submission" date="2022-01" db="EMBL/GenBank/DDBJ databases">
        <authorList>
            <person name="King R."/>
        </authorList>
    </citation>
    <scope>NUCLEOTIDE SEQUENCE</scope>
</reference>
<evidence type="ECO:0000256" key="2">
    <source>
        <dbReference type="ARBA" id="ARBA00008612"/>
    </source>
</evidence>
<organism evidence="9 10">
    <name type="scientific">Ceutorhynchus assimilis</name>
    <name type="common">cabbage seed weevil</name>
    <dbReference type="NCBI Taxonomy" id="467358"/>
    <lineage>
        <taxon>Eukaryota</taxon>
        <taxon>Metazoa</taxon>
        <taxon>Ecdysozoa</taxon>
        <taxon>Arthropoda</taxon>
        <taxon>Hexapoda</taxon>
        <taxon>Insecta</taxon>
        <taxon>Pterygota</taxon>
        <taxon>Neoptera</taxon>
        <taxon>Endopterygota</taxon>
        <taxon>Coleoptera</taxon>
        <taxon>Polyphaga</taxon>
        <taxon>Cucujiformia</taxon>
        <taxon>Curculionidae</taxon>
        <taxon>Ceutorhynchinae</taxon>
        <taxon>Ceutorhynchus</taxon>
    </lineage>
</organism>
<dbReference type="InterPro" id="IPR032963">
    <property type="entry name" value="Gclm"/>
</dbReference>
<evidence type="ECO:0000256" key="7">
    <source>
        <dbReference type="ARBA" id="ARBA00031732"/>
    </source>
</evidence>
<dbReference type="GO" id="GO:0030234">
    <property type="term" value="F:enzyme regulator activity"/>
    <property type="evidence" value="ECO:0007669"/>
    <property type="project" value="TreeGrafter"/>
</dbReference>
<accession>A0A9N9MCG0</accession>
<comment type="pathway">
    <text evidence="1">Sulfur metabolism; glutathione biosynthesis; glutathione from L-cysteine and L-glutamate: step 1/2.</text>
</comment>
<dbReference type="OrthoDB" id="5596051at2759"/>
<keyword evidence="10" id="KW-1185">Reference proteome</keyword>
<dbReference type="InterPro" id="IPR036812">
    <property type="entry name" value="NAD(P)_OxRdtase_dom_sf"/>
</dbReference>
<evidence type="ECO:0000256" key="6">
    <source>
        <dbReference type="ARBA" id="ARBA00031154"/>
    </source>
</evidence>
<evidence type="ECO:0000256" key="8">
    <source>
        <dbReference type="ARBA" id="ARBA00032926"/>
    </source>
</evidence>
<proteinExistence type="inferred from homology"/>
<dbReference type="SUPFAM" id="SSF51430">
    <property type="entry name" value="NAD(P)-linked oxidoreductase"/>
    <property type="match status" value="1"/>
</dbReference>
<comment type="similarity">
    <text evidence="2">Belongs to the aldo/keto reductase family. Glutamate--cysteine ligase light chain subfamily.</text>
</comment>
<evidence type="ECO:0000313" key="10">
    <source>
        <dbReference type="Proteomes" id="UP001152799"/>
    </source>
</evidence>
<dbReference type="EMBL" id="OU892277">
    <property type="protein sequence ID" value="CAG9760259.1"/>
    <property type="molecule type" value="Genomic_DNA"/>
</dbReference>
<keyword evidence="4" id="KW-0317">Glutathione biosynthesis</keyword>
<name>A0A9N9MCG0_9CUCU</name>